<feature type="binding site" evidence="2">
    <location>
        <begin position="8"/>
        <end position="15"/>
    </location>
    <ligand>
        <name>substrate</name>
    </ligand>
</feature>
<evidence type="ECO:0000313" key="4">
    <source>
        <dbReference type="Proteomes" id="UP000238642"/>
    </source>
</evidence>
<dbReference type="PIRSF" id="PIRSF000709">
    <property type="entry name" value="6PFK_2-Ptase"/>
    <property type="match status" value="1"/>
</dbReference>
<dbReference type="RefSeq" id="WP_105721898.1">
    <property type="nucleotide sequence ID" value="NZ_PVBS01000001.1"/>
</dbReference>
<protein>
    <submittedName>
        <fullName evidence="3">Histidine phosphatase family protein</fullName>
    </submittedName>
</protein>
<gene>
    <name evidence="3" type="ORF">C5749_00110</name>
</gene>
<dbReference type="AlphaFoldDB" id="A0A2S9JRA2"/>
<comment type="caution">
    <text evidence="3">The sequence shown here is derived from an EMBL/GenBank/DDBJ whole genome shotgun (WGS) entry which is preliminary data.</text>
</comment>
<name>A0A2S9JRA2_9SPHI</name>
<dbReference type="InterPro" id="IPR029033">
    <property type="entry name" value="His_PPase_superfam"/>
</dbReference>
<dbReference type="SUPFAM" id="SSF53254">
    <property type="entry name" value="Phosphoglycerate mutase-like"/>
    <property type="match status" value="1"/>
</dbReference>
<sequence length="198" mass="22379">MVTICLLRHGETSFNADGNRYCGRTDVDLTERGISQAKRMYELLEGYRFDAVYSSPLQRARKTAEIASGSAENLVVDNRLIEVDFGEWEGLRPEEFQTKGAKSWENWLAAPERFAAGRTGETAMQVVSRLQSFYNELLEKYSEKTVLVVGHNGVNRLFLASQLGMPLKNYRRLVQENSALTLLTLSQHQGCQLLKLNA</sequence>
<dbReference type="Proteomes" id="UP000238642">
    <property type="component" value="Unassembled WGS sequence"/>
</dbReference>
<dbReference type="OrthoDB" id="9782128at2"/>
<dbReference type="InterPro" id="IPR001345">
    <property type="entry name" value="PG/BPGM_mutase_AS"/>
</dbReference>
<feature type="binding site" evidence="2">
    <location>
        <position position="59"/>
    </location>
    <ligand>
        <name>substrate</name>
    </ligand>
</feature>
<dbReference type="GO" id="GO:0016791">
    <property type="term" value="F:phosphatase activity"/>
    <property type="evidence" value="ECO:0007669"/>
    <property type="project" value="TreeGrafter"/>
</dbReference>
<dbReference type="Pfam" id="PF00300">
    <property type="entry name" value="His_Phos_1"/>
    <property type="match status" value="1"/>
</dbReference>
<dbReference type="InterPro" id="IPR050275">
    <property type="entry name" value="PGM_Phosphatase"/>
</dbReference>
<feature type="active site" description="Tele-phosphohistidine intermediate" evidence="1">
    <location>
        <position position="9"/>
    </location>
</feature>
<accession>A0A2S9JRA2</accession>
<evidence type="ECO:0000313" key="3">
    <source>
        <dbReference type="EMBL" id="PRD55748.1"/>
    </source>
</evidence>
<dbReference type="SMART" id="SM00855">
    <property type="entry name" value="PGAM"/>
    <property type="match status" value="1"/>
</dbReference>
<reference evidence="3 4" key="1">
    <citation type="submission" date="2018-02" db="EMBL/GenBank/DDBJ databases">
        <title>The draft genome of Sphingobacterium gobiense H7.</title>
        <authorList>
            <person name="Li L."/>
            <person name="Liu L."/>
            <person name="Zhang X."/>
            <person name="Wang T."/>
            <person name="Liang L."/>
        </authorList>
    </citation>
    <scope>NUCLEOTIDE SEQUENCE [LARGE SCALE GENOMIC DNA]</scope>
    <source>
        <strain evidence="3 4">ACCC 05757</strain>
    </source>
</reference>
<dbReference type="PROSITE" id="PS00175">
    <property type="entry name" value="PG_MUTASE"/>
    <property type="match status" value="1"/>
</dbReference>
<keyword evidence="4" id="KW-1185">Reference proteome</keyword>
<evidence type="ECO:0000256" key="1">
    <source>
        <dbReference type="PIRSR" id="PIRSR613078-1"/>
    </source>
</evidence>
<dbReference type="Gene3D" id="3.40.50.1240">
    <property type="entry name" value="Phosphoglycerate mutase-like"/>
    <property type="match status" value="1"/>
</dbReference>
<feature type="active site" description="Proton donor/acceptor" evidence="1">
    <location>
        <position position="82"/>
    </location>
</feature>
<organism evidence="3 4">
    <name type="scientific">Sphingobacterium gobiense</name>
    <dbReference type="NCBI Taxonomy" id="1382456"/>
    <lineage>
        <taxon>Bacteria</taxon>
        <taxon>Pseudomonadati</taxon>
        <taxon>Bacteroidota</taxon>
        <taxon>Sphingobacteriia</taxon>
        <taxon>Sphingobacteriales</taxon>
        <taxon>Sphingobacteriaceae</taxon>
        <taxon>Sphingobacterium</taxon>
    </lineage>
</organism>
<dbReference type="InterPro" id="IPR013078">
    <property type="entry name" value="His_Pase_superF_clade-1"/>
</dbReference>
<dbReference type="PANTHER" id="PTHR48100">
    <property type="entry name" value="BROAD-SPECIFICITY PHOSPHATASE YOR283W-RELATED"/>
    <property type="match status" value="1"/>
</dbReference>
<dbReference type="GO" id="GO:0005737">
    <property type="term" value="C:cytoplasm"/>
    <property type="evidence" value="ECO:0007669"/>
    <property type="project" value="TreeGrafter"/>
</dbReference>
<evidence type="ECO:0000256" key="2">
    <source>
        <dbReference type="PIRSR" id="PIRSR613078-2"/>
    </source>
</evidence>
<dbReference type="PANTHER" id="PTHR48100:SF59">
    <property type="entry name" value="ADENOSYLCOBALAMIN_ALPHA-RIBAZOLE PHOSPHATASE"/>
    <property type="match status" value="1"/>
</dbReference>
<dbReference type="EMBL" id="PVBS01000001">
    <property type="protein sequence ID" value="PRD55748.1"/>
    <property type="molecule type" value="Genomic_DNA"/>
</dbReference>
<proteinExistence type="predicted"/>
<dbReference type="CDD" id="cd07067">
    <property type="entry name" value="HP_PGM_like"/>
    <property type="match status" value="1"/>
</dbReference>